<evidence type="ECO:0000313" key="11">
    <source>
        <dbReference type="Proteomes" id="UP000092024"/>
    </source>
</evidence>
<evidence type="ECO:0000259" key="8">
    <source>
        <dbReference type="Pfam" id="PF24961"/>
    </source>
</evidence>
<feature type="transmembrane region" description="Helical" evidence="5">
    <location>
        <begin position="351"/>
        <end position="370"/>
    </location>
</feature>
<feature type="transmembrane region" description="Helical" evidence="5">
    <location>
        <begin position="251"/>
        <end position="271"/>
    </location>
</feature>
<dbReference type="PANTHER" id="PTHR33507">
    <property type="entry name" value="INNER MEMBRANE PROTEIN YBBJ"/>
    <property type="match status" value="1"/>
</dbReference>
<dbReference type="Gene3D" id="2.40.50.140">
    <property type="entry name" value="Nucleic acid-binding proteins"/>
    <property type="match status" value="1"/>
</dbReference>
<evidence type="ECO:0000256" key="4">
    <source>
        <dbReference type="ARBA" id="ARBA00023136"/>
    </source>
</evidence>
<dbReference type="InterPro" id="IPR056738">
    <property type="entry name" value="NfeD1b_N"/>
</dbReference>
<evidence type="ECO:0000256" key="3">
    <source>
        <dbReference type="ARBA" id="ARBA00022989"/>
    </source>
</evidence>
<dbReference type="InterPro" id="IPR052165">
    <property type="entry name" value="Membrane_assoc_protease"/>
</dbReference>
<feature type="transmembrane region" description="Helical" evidence="5">
    <location>
        <begin position="326"/>
        <end position="345"/>
    </location>
</feature>
<dbReference type="Pfam" id="PF25145">
    <property type="entry name" value="NfeD1b_N"/>
    <property type="match status" value="1"/>
</dbReference>
<dbReference type="Proteomes" id="UP000092024">
    <property type="component" value="Unassembled WGS sequence"/>
</dbReference>
<dbReference type="InterPro" id="IPR002810">
    <property type="entry name" value="NfeD-like_C"/>
</dbReference>
<feature type="domain" description="NfeD1b N-terminal" evidence="9">
    <location>
        <begin position="48"/>
        <end position="234"/>
    </location>
</feature>
<feature type="chain" id="PRO_5038369587" evidence="6">
    <location>
        <begin position="31"/>
        <end position="461"/>
    </location>
</feature>
<dbReference type="EMBL" id="LYPA01000075">
    <property type="protein sequence ID" value="OBR63097.1"/>
    <property type="molecule type" value="Genomic_DNA"/>
</dbReference>
<dbReference type="GO" id="GO:0005886">
    <property type="term" value="C:plasma membrane"/>
    <property type="evidence" value="ECO:0007669"/>
    <property type="project" value="TreeGrafter"/>
</dbReference>
<feature type="domain" description="NfeD integral membrane" evidence="8">
    <location>
        <begin position="257"/>
        <end position="370"/>
    </location>
</feature>
<dbReference type="SUPFAM" id="SSF52096">
    <property type="entry name" value="ClpP/crotonase"/>
    <property type="match status" value="1"/>
</dbReference>
<dbReference type="GO" id="GO:0006508">
    <property type="term" value="P:proteolysis"/>
    <property type="evidence" value="ECO:0007669"/>
    <property type="project" value="UniProtKB-KW"/>
</dbReference>
<evidence type="ECO:0000256" key="5">
    <source>
        <dbReference type="SAM" id="Phobius"/>
    </source>
</evidence>
<evidence type="ECO:0000259" key="9">
    <source>
        <dbReference type="Pfam" id="PF25145"/>
    </source>
</evidence>
<dbReference type="AlphaFoldDB" id="A0A1A5YBX6"/>
<sequence length="461" mass="48191">MNKRSIRVLRIALPLLLAAALLLSFGSVIGASQADKDEGVDSSPGPAVYVVPVKQKVDQGMQSFLERAFREAGEARAEHIILVLNTLGGRVDNASEIGELIRTSPIPSTAFIEGKAVSAGTYIALNANNIVMQKGSSMGSAAVVNGAGELIEDPKTVSFWVSQMTEAAKLNGRNPDIAAAMVDVNAVVSLPEIGVEKGKGDILSLSASEAEQVGYSDHTANSVDEVMAWLKLEGRTQIQVEPSIAEQVAKFLVNPIVATVLLILGIAGVAIELFVPGFGAPGIVGLLSFGLFFFGSYISGLAGMETVVLFVVGVLLLALELFVPSFGILGILGGGALITGIILAAPTPQSGFLTLGVAFAVAVVIVVLFARTNKGRGIWNKFILRESLTTEEGYLSADVKTSLIGLEGITVTPLRPAGTALIGDNRVDVVTGGEFIPAKSRVKVVKAEGTWVVVKEIRSDE</sequence>
<evidence type="ECO:0000256" key="1">
    <source>
        <dbReference type="ARBA" id="ARBA00004141"/>
    </source>
</evidence>
<feature type="domain" description="NfeD-like C-terminal" evidence="7">
    <location>
        <begin position="402"/>
        <end position="455"/>
    </location>
</feature>
<evidence type="ECO:0000256" key="2">
    <source>
        <dbReference type="ARBA" id="ARBA00022692"/>
    </source>
</evidence>
<dbReference type="InterPro" id="IPR012340">
    <property type="entry name" value="NA-bd_OB-fold"/>
</dbReference>
<evidence type="ECO:0000256" key="6">
    <source>
        <dbReference type="SAM" id="SignalP"/>
    </source>
</evidence>
<keyword evidence="2 5" id="KW-0812">Transmembrane</keyword>
<gene>
    <name evidence="10" type="ORF">A7K91_23630</name>
</gene>
<keyword evidence="4 5" id="KW-0472">Membrane</keyword>
<proteinExistence type="predicted"/>
<keyword evidence="10" id="KW-0645">Protease</keyword>
<keyword evidence="3 5" id="KW-1133">Transmembrane helix</keyword>
<accession>A0A1A5YBX6</accession>
<protein>
    <submittedName>
        <fullName evidence="10">Serine protease</fullName>
    </submittedName>
</protein>
<dbReference type="RefSeq" id="WP_068686675.1">
    <property type="nucleotide sequence ID" value="NZ_LYPA01000075.1"/>
</dbReference>
<dbReference type="InterPro" id="IPR056739">
    <property type="entry name" value="NfeD_membrane"/>
</dbReference>
<reference evidence="10 11" key="1">
    <citation type="submission" date="2016-05" db="EMBL/GenBank/DDBJ databases">
        <title>Paenibacillus oryzae. sp. nov., isolated from the rice root.</title>
        <authorList>
            <person name="Zhang J."/>
            <person name="Zhang X."/>
        </authorList>
    </citation>
    <scope>NUCLEOTIDE SEQUENCE [LARGE SCALE GENOMIC DNA]</scope>
    <source>
        <strain evidence="10 11">1DrF-4</strain>
    </source>
</reference>
<dbReference type="GO" id="GO:0008233">
    <property type="term" value="F:peptidase activity"/>
    <property type="evidence" value="ECO:0007669"/>
    <property type="project" value="UniProtKB-KW"/>
</dbReference>
<dbReference type="PANTHER" id="PTHR33507:SF3">
    <property type="entry name" value="INNER MEMBRANE PROTEIN YBBJ"/>
    <property type="match status" value="1"/>
</dbReference>
<evidence type="ECO:0000313" key="10">
    <source>
        <dbReference type="EMBL" id="OBR63097.1"/>
    </source>
</evidence>
<organism evidence="10 11">
    <name type="scientific">Paenibacillus oryzae</name>
    <dbReference type="NCBI Taxonomy" id="1844972"/>
    <lineage>
        <taxon>Bacteria</taxon>
        <taxon>Bacillati</taxon>
        <taxon>Bacillota</taxon>
        <taxon>Bacilli</taxon>
        <taxon>Bacillales</taxon>
        <taxon>Paenibacillaceae</taxon>
        <taxon>Paenibacillus</taxon>
    </lineage>
</organism>
<dbReference type="CDD" id="cd07021">
    <property type="entry name" value="Clp_protease_NfeD_like"/>
    <property type="match status" value="1"/>
</dbReference>
<dbReference type="InterPro" id="IPR029045">
    <property type="entry name" value="ClpP/crotonase-like_dom_sf"/>
</dbReference>
<keyword evidence="6" id="KW-0732">Signal</keyword>
<feature type="transmembrane region" description="Helical" evidence="5">
    <location>
        <begin position="278"/>
        <end position="295"/>
    </location>
</feature>
<comment type="caution">
    <text evidence="10">The sequence shown here is derived from an EMBL/GenBank/DDBJ whole genome shotgun (WGS) entry which is preliminary data.</text>
</comment>
<comment type="subcellular location">
    <subcellularLocation>
        <location evidence="1">Membrane</location>
        <topology evidence="1">Multi-pass membrane protein</topology>
    </subcellularLocation>
</comment>
<name>A0A1A5YBX6_9BACL</name>
<keyword evidence="10" id="KW-0378">Hydrolase</keyword>
<feature type="signal peptide" evidence="6">
    <location>
        <begin position="1"/>
        <end position="30"/>
    </location>
</feature>
<dbReference type="Gene3D" id="3.90.226.10">
    <property type="entry name" value="2-enoyl-CoA Hydratase, Chain A, domain 1"/>
    <property type="match status" value="1"/>
</dbReference>
<dbReference type="STRING" id="1844972.A7K91_23630"/>
<evidence type="ECO:0000259" key="7">
    <source>
        <dbReference type="Pfam" id="PF01957"/>
    </source>
</evidence>
<dbReference type="Pfam" id="PF01957">
    <property type="entry name" value="NfeD"/>
    <property type="match status" value="1"/>
</dbReference>
<dbReference type="Pfam" id="PF24961">
    <property type="entry name" value="NfeD_membrane"/>
    <property type="match status" value="1"/>
</dbReference>
<keyword evidence="11" id="KW-1185">Reference proteome</keyword>